<organism evidence="2 3">
    <name type="scientific">Halioxenophilus aromaticivorans</name>
    <dbReference type="NCBI Taxonomy" id="1306992"/>
    <lineage>
        <taxon>Bacteria</taxon>
        <taxon>Pseudomonadati</taxon>
        <taxon>Pseudomonadota</taxon>
        <taxon>Gammaproteobacteria</taxon>
        <taxon>Alteromonadales</taxon>
        <taxon>Alteromonadaceae</taxon>
        <taxon>Halioxenophilus</taxon>
    </lineage>
</organism>
<comment type="caution">
    <text evidence="2">The sequence shown here is derived from an EMBL/GenBank/DDBJ whole genome shotgun (WGS) entry which is preliminary data.</text>
</comment>
<proteinExistence type="predicted"/>
<dbReference type="Proteomes" id="UP001409585">
    <property type="component" value="Unassembled WGS sequence"/>
</dbReference>
<dbReference type="InterPro" id="IPR026889">
    <property type="entry name" value="Zn_Tnp"/>
</dbReference>
<evidence type="ECO:0000259" key="1">
    <source>
        <dbReference type="Pfam" id="PF14319"/>
    </source>
</evidence>
<accession>A0AAV3U833</accession>
<dbReference type="PANTHER" id="PTHR37023:SF1">
    <property type="entry name" value="ISSOD25 TRANSPOSASE TNPA_ISSOD25"/>
    <property type="match status" value="1"/>
</dbReference>
<dbReference type="PANTHER" id="PTHR37023">
    <property type="entry name" value="TRANSPOSASE"/>
    <property type="match status" value="1"/>
</dbReference>
<sequence>MSRATLEVADIFRDRGSLWRQQRAGHLSLGQLKAMSAIEHCRRAELGGHVLRCRACAHTQVAYNSCRNRHCPKCQATAAKRWLAARQADLLPVELCGIFSYVLSG</sequence>
<protein>
    <recommendedName>
        <fullName evidence="1">Transposase zinc-binding domain-containing protein</fullName>
    </recommendedName>
</protein>
<feature type="domain" description="Transposase zinc-binding" evidence="1">
    <location>
        <begin position="11"/>
        <end position="95"/>
    </location>
</feature>
<dbReference type="Pfam" id="PF14319">
    <property type="entry name" value="Zn_Tnp_IS91"/>
    <property type="match status" value="1"/>
</dbReference>
<name>A0AAV3U833_9ALTE</name>
<keyword evidence="3" id="KW-1185">Reference proteome</keyword>
<evidence type="ECO:0000313" key="3">
    <source>
        <dbReference type="Proteomes" id="UP001409585"/>
    </source>
</evidence>
<evidence type="ECO:0000313" key="2">
    <source>
        <dbReference type="EMBL" id="GAA4955800.1"/>
    </source>
</evidence>
<reference evidence="3" key="1">
    <citation type="journal article" date="2019" name="Int. J. Syst. Evol. Microbiol.">
        <title>The Global Catalogue of Microorganisms (GCM) 10K type strain sequencing project: providing services to taxonomists for standard genome sequencing and annotation.</title>
        <authorList>
            <consortium name="The Broad Institute Genomics Platform"/>
            <consortium name="The Broad Institute Genome Sequencing Center for Infectious Disease"/>
            <person name="Wu L."/>
            <person name="Ma J."/>
        </authorList>
    </citation>
    <scope>NUCLEOTIDE SEQUENCE [LARGE SCALE GENOMIC DNA]</scope>
    <source>
        <strain evidence="3">JCM 19134</strain>
    </source>
</reference>
<dbReference type="EMBL" id="BAABLX010000071">
    <property type="protein sequence ID" value="GAA4955800.1"/>
    <property type="molecule type" value="Genomic_DNA"/>
</dbReference>
<gene>
    <name evidence="2" type="ORF">GCM10025791_40020</name>
</gene>
<dbReference type="AlphaFoldDB" id="A0AAV3U833"/>